<protein>
    <submittedName>
        <fullName evidence="2">Uncharacterized protein</fullName>
    </submittedName>
</protein>
<evidence type="ECO:0000256" key="1">
    <source>
        <dbReference type="SAM" id="MobiDB-lite"/>
    </source>
</evidence>
<dbReference type="AlphaFoldDB" id="A0A699Q851"/>
<dbReference type="EMBL" id="BKCJ010995277">
    <property type="protein sequence ID" value="GFC62782.1"/>
    <property type="molecule type" value="Genomic_DNA"/>
</dbReference>
<organism evidence="2">
    <name type="scientific">Tanacetum cinerariifolium</name>
    <name type="common">Dalmatian daisy</name>
    <name type="synonym">Chrysanthemum cinerariifolium</name>
    <dbReference type="NCBI Taxonomy" id="118510"/>
    <lineage>
        <taxon>Eukaryota</taxon>
        <taxon>Viridiplantae</taxon>
        <taxon>Streptophyta</taxon>
        <taxon>Embryophyta</taxon>
        <taxon>Tracheophyta</taxon>
        <taxon>Spermatophyta</taxon>
        <taxon>Magnoliopsida</taxon>
        <taxon>eudicotyledons</taxon>
        <taxon>Gunneridae</taxon>
        <taxon>Pentapetalae</taxon>
        <taxon>asterids</taxon>
        <taxon>campanulids</taxon>
        <taxon>Asterales</taxon>
        <taxon>Asteraceae</taxon>
        <taxon>Asteroideae</taxon>
        <taxon>Anthemideae</taxon>
        <taxon>Anthemidinae</taxon>
        <taxon>Tanacetum</taxon>
    </lineage>
</organism>
<name>A0A699Q851_TANCI</name>
<accession>A0A699Q851</accession>
<feature type="non-terminal residue" evidence="2">
    <location>
        <position position="1"/>
    </location>
</feature>
<feature type="region of interest" description="Disordered" evidence="1">
    <location>
        <begin position="126"/>
        <end position="179"/>
    </location>
</feature>
<proteinExistence type="predicted"/>
<comment type="caution">
    <text evidence="2">The sequence shown here is derived from an EMBL/GenBank/DDBJ whole genome shotgun (WGS) entry which is preliminary data.</text>
</comment>
<gene>
    <name evidence="2" type="ORF">Tci_834752</name>
</gene>
<feature type="compositionally biased region" description="Basic residues" evidence="1">
    <location>
        <begin position="161"/>
        <end position="173"/>
    </location>
</feature>
<reference evidence="2" key="1">
    <citation type="journal article" date="2019" name="Sci. Rep.">
        <title>Draft genome of Tanacetum cinerariifolium, the natural source of mosquito coil.</title>
        <authorList>
            <person name="Yamashiro T."/>
            <person name="Shiraishi A."/>
            <person name="Satake H."/>
            <person name="Nakayama K."/>
        </authorList>
    </citation>
    <scope>NUCLEOTIDE SEQUENCE</scope>
</reference>
<feature type="compositionally biased region" description="Low complexity" evidence="1">
    <location>
        <begin position="12"/>
        <end position="30"/>
    </location>
</feature>
<evidence type="ECO:0000313" key="2">
    <source>
        <dbReference type="EMBL" id="GFC62782.1"/>
    </source>
</evidence>
<feature type="compositionally biased region" description="Basic residues" evidence="1">
    <location>
        <begin position="1"/>
        <end position="11"/>
    </location>
</feature>
<sequence length="179" mass="19300">RRRHGIPRKIRGAAQAHRGAAGGRPARAPHAPLRARLLGAAPLPEGGRDSARRGPHRVAAAAAVRLLLADWQGRGLRQRGHGRVFGKPRAGPHLFYRSQPPHPGFGVPRGRHFAVFRFAAGKGVDSGAHTGQRGPENAAHARRVSGARGKNQHAVLAEHRAQRRLSGRPRHGRLYQGPP</sequence>
<feature type="region of interest" description="Disordered" evidence="1">
    <location>
        <begin position="1"/>
        <end position="30"/>
    </location>
</feature>